<evidence type="ECO:0000313" key="3">
    <source>
        <dbReference type="Proteomes" id="UP000033882"/>
    </source>
</evidence>
<evidence type="ECO:0000313" key="2">
    <source>
        <dbReference type="EMBL" id="KKU89029.1"/>
    </source>
</evidence>
<sequence length="184" mass="20697">MDTKQRISNYSMLLGMCVVGNSGKWRDEVCHLDFDTAVEQYRVFKKAGYRDVSLVPTYFVMDVYGEYHVVTAGNPIAVAEHPIPARYSRADLNPGISVYDYDRDVLKRGISFVEGLISVAVSLLLFGGSIAAFMRILRWLVGPLELGYGLLVCVLVLTGFAMIVRRWFCLCLQVGEWFVGHSEK</sequence>
<protein>
    <submittedName>
        <fullName evidence="2">Uncharacterized protein</fullName>
    </submittedName>
</protein>
<dbReference type="AlphaFoldDB" id="A0A0G1U4N9"/>
<name>A0A0G1U4N9_9BACT</name>
<keyword evidence="1" id="KW-0472">Membrane</keyword>
<feature type="transmembrane region" description="Helical" evidence="1">
    <location>
        <begin position="146"/>
        <end position="164"/>
    </location>
</feature>
<keyword evidence="1" id="KW-0812">Transmembrane</keyword>
<keyword evidence="1" id="KW-1133">Transmembrane helix</keyword>
<comment type="caution">
    <text evidence="2">The sequence shown here is derived from an EMBL/GenBank/DDBJ whole genome shotgun (WGS) entry which is preliminary data.</text>
</comment>
<dbReference type="EMBL" id="LCPB01000020">
    <property type="protein sequence ID" value="KKU89029.1"/>
    <property type="molecule type" value="Genomic_DNA"/>
</dbReference>
<evidence type="ECO:0000256" key="1">
    <source>
        <dbReference type="SAM" id="Phobius"/>
    </source>
</evidence>
<proteinExistence type="predicted"/>
<gene>
    <name evidence="2" type="ORF">UY19_C0020G0009</name>
</gene>
<dbReference type="Proteomes" id="UP000033882">
    <property type="component" value="Unassembled WGS sequence"/>
</dbReference>
<reference evidence="2 3" key="1">
    <citation type="journal article" date="2015" name="Nature">
        <title>rRNA introns, odd ribosomes, and small enigmatic genomes across a large radiation of phyla.</title>
        <authorList>
            <person name="Brown C.T."/>
            <person name="Hug L.A."/>
            <person name="Thomas B.C."/>
            <person name="Sharon I."/>
            <person name="Castelle C.J."/>
            <person name="Singh A."/>
            <person name="Wilkins M.J."/>
            <person name="Williams K.H."/>
            <person name="Banfield J.F."/>
        </authorList>
    </citation>
    <scope>NUCLEOTIDE SEQUENCE [LARGE SCALE GENOMIC DNA]</scope>
</reference>
<feature type="transmembrane region" description="Helical" evidence="1">
    <location>
        <begin position="112"/>
        <end position="134"/>
    </location>
</feature>
<organism evidence="2 3">
    <name type="scientific">Candidatus Wolfebacteria bacterium GW2011_GWA2_47_9b</name>
    <dbReference type="NCBI Taxonomy" id="1619005"/>
    <lineage>
        <taxon>Bacteria</taxon>
        <taxon>Candidatus Wolfeibacteriota</taxon>
    </lineage>
</organism>
<accession>A0A0G1U4N9</accession>